<feature type="signal peptide" evidence="2">
    <location>
        <begin position="1"/>
        <end position="19"/>
    </location>
</feature>
<organism evidence="3">
    <name type="scientific">Helicotheca tamesis</name>
    <dbReference type="NCBI Taxonomy" id="374047"/>
    <lineage>
        <taxon>Eukaryota</taxon>
        <taxon>Sar</taxon>
        <taxon>Stramenopiles</taxon>
        <taxon>Ochrophyta</taxon>
        <taxon>Bacillariophyta</taxon>
        <taxon>Mediophyceae</taxon>
        <taxon>Lithodesmiophycidae</taxon>
        <taxon>Lithodesmiales</taxon>
        <taxon>Lithodesmiaceae</taxon>
        <taxon>Helicotheca</taxon>
    </lineage>
</organism>
<evidence type="ECO:0000313" key="3">
    <source>
        <dbReference type="EMBL" id="CAD9468184.1"/>
    </source>
</evidence>
<protein>
    <submittedName>
        <fullName evidence="3">Uncharacterized protein</fullName>
    </submittedName>
</protein>
<reference evidence="3" key="1">
    <citation type="submission" date="2021-01" db="EMBL/GenBank/DDBJ databases">
        <authorList>
            <person name="Corre E."/>
            <person name="Pelletier E."/>
            <person name="Niang G."/>
            <person name="Scheremetjew M."/>
            <person name="Finn R."/>
            <person name="Kale V."/>
            <person name="Holt S."/>
            <person name="Cochrane G."/>
            <person name="Meng A."/>
            <person name="Brown T."/>
            <person name="Cohen L."/>
        </authorList>
    </citation>
    <scope>NUCLEOTIDE SEQUENCE</scope>
    <source>
        <strain evidence="3">CCMP826</strain>
    </source>
</reference>
<evidence type="ECO:0000256" key="1">
    <source>
        <dbReference type="SAM" id="MobiDB-lite"/>
    </source>
</evidence>
<feature type="region of interest" description="Disordered" evidence="1">
    <location>
        <begin position="55"/>
        <end position="97"/>
    </location>
</feature>
<dbReference type="EMBL" id="HBGV01001143">
    <property type="protein sequence ID" value="CAD9468184.1"/>
    <property type="molecule type" value="Transcribed_RNA"/>
</dbReference>
<evidence type="ECO:0000256" key="2">
    <source>
        <dbReference type="SAM" id="SignalP"/>
    </source>
</evidence>
<gene>
    <name evidence="3" type="ORF">HTAM1171_LOCUS695</name>
</gene>
<accession>A0A7S2E0Z0</accession>
<name>A0A7S2E0Z0_9STRA</name>
<sequence>MRLYLLPFTVALASTTTSAFAPTFIKTSSRTTTAAAILATPLLLSPKFTPIRASSTSSHSYGSMTNTSLQSTSVGSGDNNTSPENNATCSDANDNNEPTTAMMVDKEYPGTAVLRMMAVRARVAELAAGDDLNGAWEDVRRKILWAGGLKDLPNARPGQGYTGHSFNDYNHVDLTTMNDQVSNNTNNGQVEGIAFGNRLGAGIRIASLPELGAGGSWSTCAMGCNKNPPQDVAHLQFRSRIAFKLVWVPNESYDTFVLVDDDGKLLARGTPSDGPGGLPPLRERQLNYRIMAGSKYSKEADKIASNV</sequence>
<dbReference type="AlphaFoldDB" id="A0A7S2E0Z0"/>
<proteinExistence type="predicted"/>
<keyword evidence="2" id="KW-0732">Signal</keyword>
<feature type="compositionally biased region" description="Polar residues" evidence="1">
    <location>
        <begin position="64"/>
        <end position="97"/>
    </location>
</feature>
<feature type="chain" id="PRO_5030605972" evidence="2">
    <location>
        <begin position="20"/>
        <end position="307"/>
    </location>
</feature>